<evidence type="ECO:0000259" key="8">
    <source>
        <dbReference type="Pfam" id="PF00408"/>
    </source>
</evidence>
<sequence>MSIFREYDIRGIFQQDLTQDVVCKIGYLLGKIIKQYDNKVAIGYDARTHSPILFDWLASGFTSADITVYNLGMIPTPVAYFCTFTTDITSSIMITGSHNPPEYNGFKITINQAPFYGKDIQHIARVLTSTTFAIKPTQSIERFSLLQDYIKFISNEFAFLKGWKEKIVFDCGNGVASLALQKILQNLQLNSINLYFEPDGNFPNHHPDPSEEKNLIALKQALQQHNLHIGIAYDGDADRVGLISQKHNFKGDELAILFAKDIATTTPNPIVIGEVKCSQIMYDYINTIGKAVMYKTGHSNLKVKLKELNAALACEMSGHIFFNDRYFGYDDAIYASFRILELIYKATQHTTYQYAMLPLEEMISSLPQSYSTAEEKIAATEENKFQIIANLQQTLIKLQEQTRVDSNDKESSAPFIKEIITIDGVRVIFAHGWGLIRASNTSPVLVTRFEAHSEEYVTYYRNFLIGLLQKEQAQFKCMESENIQKTRNQHL</sequence>
<evidence type="ECO:0000256" key="7">
    <source>
        <dbReference type="RuleBase" id="RU004326"/>
    </source>
</evidence>
<reference evidence="12 13" key="1">
    <citation type="submission" date="2018-04" db="EMBL/GenBank/DDBJ databases">
        <title>Novel Campyloabacter and Helicobacter Species and Strains.</title>
        <authorList>
            <person name="Mannion A.J."/>
            <person name="Shen Z."/>
            <person name="Fox J.G."/>
        </authorList>
    </citation>
    <scope>NUCLEOTIDE SEQUENCE [LARGE SCALE GENOMIC DNA]</scope>
    <source>
        <strain evidence="12 13">MIT 97-5075</strain>
    </source>
</reference>
<name>A0A3D8J8U6_9HELI</name>
<dbReference type="GO" id="GO:0000287">
    <property type="term" value="F:magnesium ion binding"/>
    <property type="evidence" value="ECO:0007669"/>
    <property type="project" value="InterPro"/>
</dbReference>
<feature type="domain" description="Alpha-D-phosphohexomutase alpha/beta/alpha" evidence="10">
    <location>
        <begin position="148"/>
        <end position="244"/>
    </location>
</feature>
<evidence type="ECO:0000256" key="5">
    <source>
        <dbReference type="ARBA" id="ARBA00022842"/>
    </source>
</evidence>
<organism evidence="12 13">
    <name type="scientific">Helicobacter aurati</name>
    <dbReference type="NCBI Taxonomy" id="137778"/>
    <lineage>
        <taxon>Bacteria</taxon>
        <taxon>Pseudomonadati</taxon>
        <taxon>Campylobacterota</taxon>
        <taxon>Epsilonproteobacteria</taxon>
        <taxon>Campylobacterales</taxon>
        <taxon>Helicobacteraceae</taxon>
        <taxon>Helicobacter</taxon>
    </lineage>
</organism>
<dbReference type="InterPro" id="IPR016066">
    <property type="entry name" value="A-D-PHexomutase_CS"/>
</dbReference>
<evidence type="ECO:0000313" key="12">
    <source>
        <dbReference type="EMBL" id="RDU73710.1"/>
    </source>
</evidence>
<feature type="domain" description="Alpha-D-phosphohexomutase C-terminal" evidence="8">
    <location>
        <begin position="409"/>
        <end position="461"/>
    </location>
</feature>
<dbReference type="InterPro" id="IPR005845">
    <property type="entry name" value="A-D-PHexomutase_a/b/a-II"/>
</dbReference>
<keyword evidence="4 7" id="KW-0479">Metal-binding</keyword>
<keyword evidence="3" id="KW-0597">Phosphoprotein</keyword>
<evidence type="ECO:0000259" key="9">
    <source>
        <dbReference type="Pfam" id="PF02878"/>
    </source>
</evidence>
<evidence type="ECO:0000256" key="4">
    <source>
        <dbReference type="ARBA" id="ARBA00022723"/>
    </source>
</evidence>
<dbReference type="Pfam" id="PF02880">
    <property type="entry name" value="PGM_PMM_III"/>
    <property type="match status" value="1"/>
</dbReference>
<dbReference type="InterPro" id="IPR036900">
    <property type="entry name" value="A-D-PHexomutase_C_sf"/>
</dbReference>
<accession>A0A3D8J8U6</accession>
<protein>
    <submittedName>
        <fullName evidence="12">Phosphomannomutase/phosphoglucomutase</fullName>
    </submittedName>
</protein>
<dbReference type="Pfam" id="PF02879">
    <property type="entry name" value="PGM_PMM_II"/>
    <property type="match status" value="1"/>
</dbReference>
<dbReference type="OrthoDB" id="9803322at2"/>
<dbReference type="GO" id="GO:0016868">
    <property type="term" value="F:intramolecular phosphotransferase activity"/>
    <property type="evidence" value="ECO:0007669"/>
    <property type="project" value="InterPro"/>
</dbReference>
<dbReference type="PANTHER" id="PTHR43771">
    <property type="entry name" value="PHOSPHOMANNOMUTASE"/>
    <property type="match status" value="1"/>
</dbReference>
<dbReference type="Proteomes" id="UP000256424">
    <property type="component" value="Unassembled WGS sequence"/>
</dbReference>
<dbReference type="Gene3D" id="3.40.120.10">
    <property type="entry name" value="Alpha-D-Glucose-1,6-Bisphosphate, subunit A, domain 3"/>
    <property type="match status" value="3"/>
</dbReference>
<evidence type="ECO:0000256" key="1">
    <source>
        <dbReference type="ARBA" id="ARBA00001946"/>
    </source>
</evidence>
<comment type="caution">
    <text evidence="12">The sequence shown here is derived from an EMBL/GenBank/DDBJ whole genome shotgun (WGS) entry which is preliminary data.</text>
</comment>
<evidence type="ECO:0000256" key="2">
    <source>
        <dbReference type="ARBA" id="ARBA00010231"/>
    </source>
</evidence>
<dbReference type="PANTHER" id="PTHR43771:SF2">
    <property type="entry name" value="PHOSPHOMANNOMUTASE_PHOSPHOGLUCOMUTASE"/>
    <property type="match status" value="1"/>
</dbReference>
<dbReference type="PRINTS" id="PR00509">
    <property type="entry name" value="PGMPMM"/>
</dbReference>
<feature type="domain" description="Alpha-D-phosphohexomutase alpha/beta/alpha" evidence="11">
    <location>
        <begin position="250"/>
        <end position="348"/>
    </location>
</feature>
<dbReference type="GO" id="GO:0005975">
    <property type="term" value="P:carbohydrate metabolic process"/>
    <property type="evidence" value="ECO:0007669"/>
    <property type="project" value="InterPro"/>
</dbReference>
<dbReference type="Pfam" id="PF02878">
    <property type="entry name" value="PGM_PMM_I"/>
    <property type="match status" value="1"/>
</dbReference>
<evidence type="ECO:0000259" key="10">
    <source>
        <dbReference type="Pfam" id="PF02879"/>
    </source>
</evidence>
<proteinExistence type="inferred from homology"/>
<evidence type="ECO:0000256" key="6">
    <source>
        <dbReference type="ARBA" id="ARBA00023235"/>
    </source>
</evidence>
<dbReference type="EMBL" id="NXLW01000001">
    <property type="protein sequence ID" value="RDU73710.1"/>
    <property type="molecule type" value="Genomic_DNA"/>
</dbReference>
<gene>
    <name evidence="12" type="ORF">CQA66_00560</name>
</gene>
<dbReference type="InterPro" id="IPR016055">
    <property type="entry name" value="A-D-PHexomutase_a/b/a-I/II/III"/>
</dbReference>
<dbReference type="RefSeq" id="WP_104762543.1">
    <property type="nucleotide sequence ID" value="NZ_FZPM01000005.1"/>
</dbReference>
<keyword evidence="5 7" id="KW-0460">Magnesium</keyword>
<dbReference type="Gene3D" id="3.30.310.50">
    <property type="entry name" value="Alpha-D-phosphohexomutase, C-terminal domain"/>
    <property type="match status" value="1"/>
</dbReference>
<keyword evidence="13" id="KW-1185">Reference proteome</keyword>
<evidence type="ECO:0000313" key="13">
    <source>
        <dbReference type="Proteomes" id="UP000256424"/>
    </source>
</evidence>
<dbReference type="PROSITE" id="PS00710">
    <property type="entry name" value="PGM_PMM"/>
    <property type="match status" value="1"/>
</dbReference>
<dbReference type="SUPFAM" id="SSF53738">
    <property type="entry name" value="Phosphoglucomutase, first 3 domains"/>
    <property type="match status" value="3"/>
</dbReference>
<keyword evidence="6" id="KW-0413">Isomerase</keyword>
<dbReference type="AlphaFoldDB" id="A0A3D8J8U6"/>
<dbReference type="InterPro" id="IPR005841">
    <property type="entry name" value="Alpha-D-phosphohexomutase_SF"/>
</dbReference>
<evidence type="ECO:0000259" key="11">
    <source>
        <dbReference type="Pfam" id="PF02880"/>
    </source>
</evidence>
<dbReference type="SUPFAM" id="SSF55957">
    <property type="entry name" value="Phosphoglucomutase, C-terminal domain"/>
    <property type="match status" value="1"/>
</dbReference>
<dbReference type="InterPro" id="IPR005844">
    <property type="entry name" value="A-D-PHexomutase_a/b/a-I"/>
</dbReference>
<dbReference type="CDD" id="cd03089">
    <property type="entry name" value="PMM_PGM"/>
    <property type="match status" value="1"/>
</dbReference>
<dbReference type="InterPro" id="IPR005843">
    <property type="entry name" value="A-D-PHexomutase_C"/>
</dbReference>
<dbReference type="InterPro" id="IPR005846">
    <property type="entry name" value="A-D-PHexomutase_a/b/a-III"/>
</dbReference>
<feature type="domain" description="Alpha-D-phosphohexomutase alpha/beta/alpha" evidence="9">
    <location>
        <begin position="3"/>
        <end position="130"/>
    </location>
</feature>
<evidence type="ECO:0000256" key="3">
    <source>
        <dbReference type="ARBA" id="ARBA00022553"/>
    </source>
</evidence>
<comment type="similarity">
    <text evidence="2 7">Belongs to the phosphohexose mutase family.</text>
</comment>
<comment type="cofactor">
    <cofactor evidence="1">
        <name>Mg(2+)</name>
        <dbReference type="ChEBI" id="CHEBI:18420"/>
    </cofactor>
</comment>
<dbReference type="Pfam" id="PF00408">
    <property type="entry name" value="PGM_PMM_IV"/>
    <property type="match status" value="1"/>
</dbReference>